<proteinExistence type="predicted"/>
<dbReference type="EMBL" id="BGPR01005997">
    <property type="protein sequence ID" value="GBN15218.1"/>
    <property type="molecule type" value="Genomic_DNA"/>
</dbReference>
<dbReference type="Proteomes" id="UP000499080">
    <property type="component" value="Unassembled WGS sequence"/>
</dbReference>
<name>A0A4Y2LKF2_ARAVE</name>
<keyword evidence="2" id="KW-1185">Reference proteome</keyword>
<organism evidence="1 2">
    <name type="scientific">Araneus ventricosus</name>
    <name type="common">Orbweaver spider</name>
    <name type="synonym">Epeira ventricosa</name>
    <dbReference type="NCBI Taxonomy" id="182803"/>
    <lineage>
        <taxon>Eukaryota</taxon>
        <taxon>Metazoa</taxon>
        <taxon>Ecdysozoa</taxon>
        <taxon>Arthropoda</taxon>
        <taxon>Chelicerata</taxon>
        <taxon>Arachnida</taxon>
        <taxon>Araneae</taxon>
        <taxon>Araneomorphae</taxon>
        <taxon>Entelegynae</taxon>
        <taxon>Araneoidea</taxon>
        <taxon>Araneidae</taxon>
        <taxon>Araneus</taxon>
    </lineage>
</organism>
<comment type="caution">
    <text evidence="1">The sequence shown here is derived from an EMBL/GenBank/DDBJ whole genome shotgun (WGS) entry which is preliminary data.</text>
</comment>
<gene>
    <name evidence="1" type="ORF">AVEN_23027_1</name>
</gene>
<reference evidence="1 2" key="1">
    <citation type="journal article" date="2019" name="Sci. Rep.">
        <title>Orb-weaving spider Araneus ventricosus genome elucidates the spidroin gene catalogue.</title>
        <authorList>
            <person name="Kono N."/>
            <person name="Nakamura H."/>
            <person name="Ohtoshi R."/>
            <person name="Moran D.A.P."/>
            <person name="Shinohara A."/>
            <person name="Yoshida Y."/>
            <person name="Fujiwara M."/>
            <person name="Mori M."/>
            <person name="Tomita M."/>
            <person name="Arakawa K."/>
        </authorList>
    </citation>
    <scope>NUCLEOTIDE SEQUENCE [LARGE SCALE GENOMIC DNA]</scope>
</reference>
<sequence length="99" mass="11464">MNVVDDENQKVTASSSKLERIHQKFRSEGFVRIDDNPTLQIHFKMATSDKGSRIVIQLQPILFHMVMSKVAIELNHEYGFQRLKKGLLEFEFGFVAQEP</sequence>
<accession>A0A4Y2LKF2</accession>
<evidence type="ECO:0000313" key="2">
    <source>
        <dbReference type="Proteomes" id="UP000499080"/>
    </source>
</evidence>
<protein>
    <submittedName>
        <fullName evidence="1">Uncharacterized protein</fullName>
    </submittedName>
</protein>
<evidence type="ECO:0000313" key="1">
    <source>
        <dbReference type="EMBL" id="GBN15218.1"/>
    </source>
</evidence>
<dbReference type="AlphaFoldDB" id="A0A4Y2LKF2"/>